<name>A0ABV2NRB2_9HYPH</name>
<proteinExistence type="predicted"/>
<feature type="transmembrane region" description="Helical" evidence="1">
    <location>
        <begin position="21"/>
        <end position="40"/>
    </location>
</feature>
<evidence type="ECO:0000256" key="1">
    <source>
        <dbReference type="SAM" id="Phobius"/>
    </source>
</evidence>
<keyword evidence="1" id="KW-0472">Membrane</keyword>
<sequence length="98" mass="11054">MSARGAAGAGDAGRRHWFYDSRILVCTFCLLAVMVIFWQVSRFEGFQPIFTCARDQDVDRDLLSVGMRACMGDAPSQAAQARCMHVVYLLACTDERWR</sequence>
<evidence type="ECO:0000313" key="2">
    <source>
        <dbReference type="EMBL" id="MET3869064.1"/>
    </source>
</evidence>
<keyword evidence="1" id="KW-1133">Transmembrane helix</keyword>
<keyword evidence="3" id="KW-1185">Reference proteome</keyword>
<accession>A0ABV2NRB2</accession>
<comment type="caution">
    <text evidence="2">The sequence shown here is derived from an EMBL/GenBank/DDBJ whole genome shotgun (WGS) entry which is preliminary data.</text>
</comment>
<protein>
    <submittedName>
        <fullName evidence="2">Uncharacterized protein</fullName>
    </submittedName>
</protein>
<dbReference type="RefSeq" id="WP_012318598.1">
    <property type="nucleotide sequence ID" value="NZ_BJXP01000025.1"/>
</dbReference>
<organism evidence="2 3">
    <name type="scientific">Methylobacterium radiotolerans</name>
    <dbReference type="NCBI Taxonomy" id="31998"/>
    <lineage>
        <taxon>Bacteria</taxon>
        <taxon>Pseudomonadati</taxon>
        <taxon>Pseudomonadota</taxon>
        <taxon>Alphaproteobacteria</taxon>
        <taxon>Hyphomicrobiales</taxon>
        <taxon>Methylobacteriaceae</taxon>
        <taxon>Methylobacterium</taxon>
    </lineage>
</organism>
<dbReference type="Proteomes" id="UP001549119">
    <property type="component" value="Unassembled WGS sequence"/>
</dbReference>
<keyword evidence="1" id="KW-0812">Transmembrane</keyword>
<gene>
    <name evidence="2" type="ORF">ABIC20_006373</name>
</gene>
<reference evidence="2 3" key="1">
    <citation type="submission" date="2024-06" db="EMBL/GenBank/DDBJ databases">
        <title>Genomics of switchgrass bacterial isolates.</title>
        <authorList>
            <person name="Shade A."/>
        </authorList>
    </citation>
    <scope>NUCLEOTIDE SEQUENCE [LARGE SCALE GENOMIC DNA]</scope>
    <source>
        <strain evidence="2 3">PvP084</strain>
    </source>
</reference>
<evidence type="ECO:0000313" key="3">
    <source>
        <dbReference type="Proteomes" id="UP001549119"/>
    </source>
</evidence>
<dbReference type="EMBL" id="JBEPNW010000002">
    <property type="protein sequence ID" value="MET3869064.1"/>
    <property type="molecule type" value="Genomic_DNA"/>
</dbReference>
<dbReference type="GeneID" id="6137643"/>